<evidence type="ECO:0000313" key="4">
    <source>
        <dbReference type="Proteomes" id="UP001141552"/>
    </source>
</evidence>
<dbReference type="OrthoDB" id="994464at2759"/>
<keyword evidence="4" id="KW-1185">Reference proteome</keyword>
<feature type="domain" description="DUF4283" evidence="2">
    <location>
        <begin position="35"/>
        <end position="115"/>
    </location>
</feature>
<feature type="region of interest" description="Disordered" evidence="1">
    <location>
        <begin position="321"/>
        <end position="342"/>
    </location>
</feature>
<dbReference type="InterPro" id="IPR025558">
    <property type="entry name" value="DUF4283"/>
</dbReference>
<organism evidence="3 4">
    <name type="scientific">Turnera subulata</name>
    <dbReference type="NCBI Taxonomy" id="218843"/>
    <lineage>
        <taxon>Eukaryota</taxon>
        <taxon>Viridiplantae</taxon>
        <taxon>Streptophyta</taxon>
        <taxon>Embryophyta</taxon>
        <taxon>Tracheophyta</taxon>
        <taxon>Spermatophyta</taxon>
        <taxon>Magnoliopsida</taxon>
        <taxon>eudicotyledons</taxon>
        <taxon>Gunneridae</taxon>
        <taxon>Pentapetalae</taxon>
        <taxon>rosids</taxon>
        <taxon>fabids</taxon>
        <taxon>Malpighiales</taxon>
        <taxon>Passifloraceae</taxon>
        <taxon>Turnera</taxon>
    </lineage>
</organism>
<dbReference type="Proteomes" id="UP001141552">
    <property type="component" value="Unassembled WGS sequence"/>
</dbReference>
<accession>A0A9Q0GIQ7</accession>
<evidence type="ECO:0000259" key="2">
    <source>
        <dbReference type="Pfam" id="PF14111"/>
    </source>
</evidence>
<sequence length="396" mass="43782">MADFPSLVLEDDTTEDGIQCHDPDSNGALALQLSKTVLLGRFVSTRAFSLNFLNLHMKKLWSCEGELKIIQKGFNTFFFKFQSESDLRWVLDMVPWSFANAHIVLKSWLPHLTCDQIDLCFGPWLKATIPTNRIYLQYRKKPEEKSESSKLQPEAKKSPARRLELTRPKTIWVPRQPKQHVTTLPSMGTGPDCGSLHDGDGTSFDPQLPHMVELGKDPEDHVCGQASYIAVGDSSALVSVSQETYEVLGDDFQTPVHMADDSGSQGLPRKRMRIDTPHPGVGLATPISECTETTQVELGQLQRAIAISLGRNTTATNWKKRARNSPFSSLNADGQAEPPLETGLNHERSATVSDANNVEGLVTNTDVIVDNRCLADVDDVSVLKAAVTDSQSRSRK</sequence>
<name>A0A9Q0GIQ7_9ROSI</name>
<reference evidence="3" key="1">
    <citation type="submission" date="2022-02" db="EMBL/GenBank/DDBJ databases">
        <authorList>
            <person name="Henning P.M."/>
            <person name="McCubbin A.G."/>
            <person name="Shore J.S."/>
        </authorList>
    </citation>
    <scope>NUCLEOTIDE SEQUENCE</scope>
    <source>
        <strain evidence="3">F60SS</strain>
        <tissue evidence="3">Leaves</tissue>
    </source>
</reference>
<evidence type="ECO:0000313" key="3">
    <source>
        <dbReference type="EMBL" id="KAJ4849562.1"/>
    </source>
</evidence>
<dbReference type="AlphaFoldDB" id="A0A9Q0GIQ7"/>
<evidence type="ECO:0000256" key="1">
    <source>
        <dbReference type="SAM" id="MobiDB-lite"/>
    </source>
</evidence>
<comment type="caution">
    <text evidence="3">The sequence shown here is derived from an EMBL/GenBank/DDBJ whole genome shotgun (WGS) entry which is preliminary data.</text>
</comment>
<protein>
    <recommendedName>
        <fullName evidence="2">DUF4283 domain-containing protein</fullName>
    </recommendedName>
</protein>
<dbReference type="Pfam" id="PF14111">
    <property type="entry name" value="DUF4283"/>
    <property type="match status" value="1"/>
</dbReference>
<gene>
    <name evidence="3" type="ORF">Tsubulata_045809</name>
</gene>
<dbReference type="EMBL" id="JAKUCV010000557">
    <property type="protein sequence ID" value="KAJ4849562.1"/>
    <property type="molecule type" value="Genomic_DNA"/>
</dbReference>
<proteinExistence type="predicted"/>
<reference evidence="3" key="2">
    <citation type="journal article" date="2023" name="Plants (Basel)">
        <title>Annotation of the Turnera subulata (Passifloraceae) Draft Genome Reveals the S-Locus Evolved after the Divergence of Turneroideae from Passifloroideae in a Stepwise Manner.</title>
        <authorList>
            <person name="Henning P.M."/>
            <person name="Roalson E.H."/>
            <person name="Mir W."/>
            <person name="McCubbin A.G."/>
            <person name="Shore J.S."/>
        </authorList>
    </citation>
    <scope>NUCLEOTIDE SEQUENCE</scope>
    <source>
        <strain evidence="3">F60SS</strain>
    </source>
</reference>